<evidence type="ECO:0000313" key="1">
    <source>
        <dbReference type="EMBL" id="DAE21161.1"/>
    </source>
</evidence>
<reference evidence="1" key="1">
    <citation type="journal article" date="2021" name="Proc. Natl. Acad. Sci. U.S.A.">
        <title>A Catalog of Tens of Thousands of Viruses from Human Metagenomes Reveals Hidden Associations with Chronic Diseases.</title>
        <authorList>
            <person name="Tisza M.J."/>
            <person name="Buck C.B."/>
        </authorList>
    </citation>
    <scope>NUCLEOTIDE SEQUENCE</scope>
    <source>
        <strain evidence="1">CtStS16</strain>
    </source>
</reference>
<accession>A0A8S5QQS7</accession>
<sequence>MKKINNYKYFYFLLRYIYTDKEEQEEYKRALISRITDGRTTSLREIDDREYFTLINQLEDIVGIKEKIRKERSATLKLLQKEFNVDTTNWNKVDAICLSKRIAGKPFRYLNIMEHVAVRQKLYSILSKGGFKARKKDILQELQIVIIREKTNNKSNINNQNKYN</sequence>
<protein>
    <submittedName>
        <fullName evidence="1">Uncharacterized protein</fullName>
    </submittedName>
</protein>
<name>A0A8S5QQS7_9CAUD</name>
<dbReference type="EMBL" id="BK015708">
    <property type="protein sequence ID" value="DAE21161.1"/>
    <property type="molecule type" value="Genomic_DNA"/>
</dbReference>
<organism evidence="1">
    <name type="scientific">Myoviridae sp. ctStS16</name>
    <dbReference type="NCBI Taxonomy" id="2826654"/>
    <lineage>
        <taxon>Viruses</taxon>
        <taxon>Duplodnaviria</taxon>
        <taxon>Heunggongvirae</taxon>
        <taxon>Uroviricota</taxon>
        <taxon>Caudoviricetes</taxon>
    </lineage>
</organism>
<proteinExistence type="predicted"/>